<comment type="subcellular location">
    <subcellularLocation>
        <location evidence="1">Cell membrane</location>
        <topology evidence="1">Single-pass type I membrane protein</topology>
    </subcellularLocation>
</comment>
<dbReference type="InterPro" id="IPR013106">
    <property type="entry name" value="Ig_V-set"/>
</dbReference>
<evidence type="ECO:0000256" key="3">
    <source>
        <dbReference type="ARBA" id="ARBA00022692"/>
    </source>
</evidence>
<comment type="caution">
    <text evidence="14">The sequence shown here is derived from an EMBL/GenBank/DDBJ whole genome shotgun (WGS) entry which is preliminary data.</text>
</comment>
<keyword evidence="7" id="KW-1015">Disulfide bond</keyword>
<keyword evidence="6 11" id="KW-0472">Membrane</keyword>
<dbReference type="InterPro" id="IPR007110">
    <property type="entry name" value="Ig-like_dom"/>
</dbReference>
<feature type="chain" id="PRO_5044869112" description="Ig-like domain-containing protein" evidence="12">
    <location>
        <begin position="22"/>
        <end position="336"/>
    </location>
</feature>
<feature type="domain" description="Ig-like" evidence="13">
    <location>
        <begin position="145"/>
        <end position="203"/>
    </location>
</feature>
<evidence type="ECO:0000256" key="8">
    <source>
        <dbReference type="ARBA" id="ARBA00023170"/>
    </source>
</evidence>
<dbReference type="Pfam" id="PF13895">
    <property type="entry name" value="Ig_2"/>
    <property type="match status" value="1"/>
</dbReference>
<reference evidence="14 15" key="1">
    <citation type="journal article" date="2022" name="G3 (Bethesda)">
        <title>Evaluating Illumina-, Nanopore-, and PacBio-based genome assembly strategies with the bald notothen, Trematomus borchgrevinki.</title>
        <authorList>
            <person name="Rayamajhi N."/>
            <person name="Cheng C.C."/>
            <person name="Catchen J.M."/>
        </authorList>
    </citation>
    <scope>NUCLEOTIDE SEQUENCE [LARGE SCALE GENOMIC DNA]</scope>
    <source>
        <strain evidence="14">AGRC-2024</strain>
    </source>
</reference>
<evidence type="ECO:0000256" key="4">
    <source>
        <dbReference type="ARBA" id="ARBA00022729"/>
    </source>
</evidence>
<keyword evidence="9" id="KW-0325">Glycoprotein</keyword>
<keyword evidence="8" id="KW-0675">Receptor</keyword>
<dbReference type="InterPro" id="IPR036179">
    <property type="entry name" value="Ig-like_dom_sf"/>
</dbReference>
<keyword evidence="2" id="KW-1003">Cell membrane</keyword>
<dbReference type="SUPFAM" id="SSF48726">
    <property type="entry name" value="Immunoglobulin"/>
    <property type="match status" value="2"/>
</dbReference>
<organism evidence="14 15">
    <name type="scientific">Pagothenia borchgrevinki</name>
    <name type="common">Bald rockcod</name>
    <name type="synonym">Trematomus borchgrevinki</name>
    <dbReference type="NCBI Taxonomy" id="8213"/>
    <lineage>
        <taxon>Eukaryota</taxon>
        <taxon>Metazoa</taxon>
        <taxon>Chordata</taxon>
        <taxon>Craniata</taxon>
        <taxon>Vertebrata</taxon>
        <taxon>Euteleostomi</taxon>
        <taxon>Actinopterygii</taxon>
        <taxon>Neopterygii</taxon>
        <taxon>Teleostei</taxon>
        <taxon>Neoteleostei</taxon>
        <taxon>Acanthomorphata</taxon>
        <taxon>Eupercaria</taxon>
        <taxon>Perciformes</taxon>
        <taxon>Notothenioidei</taxon>
        <taxon>Nototheniidae</taxon>
        <taxon>Pagothenia</taxon>
    </lineage>
</organism>
<gene>
    <name evidence="14" type="ORF">OYC64_014865</name>
</gene>
<evidence type="ECO:0000256" key="2">
    <source>
        <dbReference type="ARBA" id="ARBA00022475"/>
    </source>
</evidence>
<proteinExistence type="predicted"/>
<accession>A0ABD2H234</accession>
<dbReference type="AlphaFoldDB" id="A0ABD2H234"/>
<dbReference type="SMART" id="SM00409">
    <property type="entry name" value="IG"/>
    <property type="match status" value="2"/>
</dbReference>
<keyword evidence="15" id="KW-1185">Reference proteome</keyword>
<dbReference type="PANTHER" id="PTHR25466:SF14">
    <property type="entry name" value="BUTYROPHILIN SUBFAMILY 2 MEMBER A2-LIKE-RELATED"/>
    <property type="match status" value="1"/>
</dbReference>
<dbReference type="InterPro" id="IPR013783">
    <property type="entry name" value="Ig-like_fold"/>
</dbReference>
<evidence type="ECO:0000256" key="6">
    <source>
        <dbReference type="ARBA" id="ARBA00023136"/>
    </source>
</evidence>
<evidence type="ECO:0000256" key="12">
    <source>
        <dbReference type="SAM" id="SignalP"/>
    </source>
</evidence>
<evidence type="ECO:0000256" key="9">
    <source>
        <dbReference type="ARBA" id="ARBA00023180"/>
    </source>
</evidence>
<dbReference type="InterPro" id="IPR003599">
    <property type="entry name" value="Ig_sub"/>
</dbReference>
<keyword evidence="10" id="KW-0393">Immunoglobulin domain</keyword>
<evidence type="ECO:0000256" key="7">
    <source>
        <dbReference type="ARBA" id="ARBA00023157"/>
    </source>
</evidence>
<evidence type="ECO:0000313" key="15">
    <source>
        <dbReference type="Proteomes" id="UP001619887"/>
    </source>
</evidence>
<feature type="signal peptide" evidence="12">
    <location>
        <begin position="1"/>
        <end position="21"/>
    </location>
</feature>
<keyword evidence="5 11" id="KW-1133">Transmembrane helix</keyword>
<dbReference type="InterPro" id="IPR051713">
    <property type="entry name" value="T-cell_Activation_Regulation"/>
</dbReference>
<evidence type="ECO:0000256" key="10">
    <source>
        <dbReference type="ARBA" id="ARBA00023319"/>
    </source>
</evidence>
<protein>
    <recommendedName>
        <fullName evidence="13">Ig-like domain-containing protein</fullName>
    </recommendedName>
</protein>
<reference evidence="14 15" key="2">
    <citation type="journal article" date="2024" name="G3 (Bethesda)">
        <title>The genome of the cryopelagic Antarctic bald notothen, Trematomus borchgrevinki.</title>
        <authorList>
            <person name="Rayamajhi N."/>
            <person name="Rivera-Colon A.G."/>
            <person name="Minhas B.F."/>
            <person name="Cheng C.C."/>
            <person name="Catchen J.M."/>
        </authorList>
    </citation>
    <scope>NUCLEOTIDE SEQUENCE [LARGE SCALE GENOMIC DNA]</scope>
    <source>
        <strain evidence="14">AGRC-2024</strain>
    </source>
</reference>
<dbReference type="CDD" id="cd00096">
    <property type="entry name" value="Ig"/>
    <property type="match status" value="1"/>
</dbReference>
<keyword evidence="4 12" id="KW-0732">Signal</keyword>
<dbReference type="EMBL" id="JBIYXZ010002073">
    <property type="protein sequence ID" value="KAL3060390.1"/>
    <property type="molecule type" value="Genomic_DNA"/>
</dbReference>
<dbReference type="GO" id="GO:0005886">
    <property type="term" value="C:plasma membrane"/>
    <property type="evidence" value="ECO:0007669"/>
    <property type="project" value="UniProtKB-SubCell"/>
</dbReference>
<feature type="transmembrane region" description="Helical" evidence="11">
    <location>
        <begin position="252"/>
        <end position="277"/>
    </location>
</feature>
<dbReference type="Gene3D" id="2.60.40.10">
    <property type="entry name" value="Immunoglobulins"/>
    <property type="match status" value="2"/>
</dbReference>
<sequence>MAQFYPQPLLLLLLLISECRGGSLVLVSASLGEDVVLPFSDPVMTDKDTCFRVKLIKHATDSSQMKVILARPEISKFKDAQRVKWQADKNGQMSITLTKSQKSDEGLYGCEIWKGWDSILLKNISLKVKDCRNLQPVKAALSTPVTLNCPVDITAGQQGPPNISWAMLKGGNPVPFNSKSDAINGKSVTIQSMNNTDSGWYRCNYTLDQTQRCFDINLLVPEEEQVVVDTTVPGLTTSEIILESDKEGISEVFLAVVVASVITAIAIMAALMGLFIYCRRNSQTVTQQTQRPPAGSPIEYGGYEIVNTLSENRTNDRFNSLYQHSPDESLCTFWNE</sequence>
<evidence type="ECO:0000313" key="14">
    <source>
        <dbReference type="EMBL" id="KAL3060390.1"/>
    </source>
</evidence>
<keyword evidence="3 11" id="KW-0812">Transmembrane</keyword>
<evidence type="ECO:0000259" key="13">
    <source>
        <dbReference type="PROSITE" id="PS50835"/>
    </source>
</evidence>
<dbReference type="PANTHER" id="PTHR25466">
    <property type="entry name" value="T-LYMPHOCYTE ACTIVATION ANTIGEN"/>
    <property type="match status" value="1"/>
</dbReference>
<dbReference type="PROSITE" id="PS50835">
    <property type="entry name" value="IG_LIKE"/>
    <property type="match status" value="1"/>
</dbReference>
<dbReference type="Pfam" id="PF07686">
    <property type="entry name" value="V-set"/>
    <property type="match status" value="1"/>
</dbReference>
<name>A0ABD2H234_PAGBO</name>
<dbReference type="Proteomes" id="UP001619887">
    <property type="component" value="Unassembled WGS sequence"/>
</dbReference>
<evidence type="ECO:0000256" key="5">
    <source>
        <dbReference type="ARBA" id="ARBA00022989"/>
    </source>
</evidence>
<evidence type="ECO:0000256" key="1">
    <source>
        <dbReference type="ARBA" id="ARBA00004251"/>
    </source>
</evidence>
<evidence type="ECO:0000256" key="11">
    <source>
        <dbReference type="SAM" id="Phobius"/>
    </source>
</evidence>